<proteinExistence type="predicted"/>
<keyword evidence="2" id="KW-1185">Reference proteome</keyword>
<accession>A0A2J7ZUJ5</accession>
<organism evidence="1 2">
    <name type="scientific">Tetrabaena socialis</name>
    <dbReference type="NCBI Taxonomy" id="47790"/>
    <lineage>
        <taxon>Eukaryota</taxon>
        <taxon>Viridiplantae</taxon>
        <taxon>Chlorophyta</taxon>
        <taxon>core chlorophytes</taxon>
        <taxon>Chlorophyceae</taxon>
        <taxon>CS clade</taxon>
        <taxon>Chlamydomonadales</taxon>
        <taxon>Tetrabaenaceae</taxon>
        <taxon>Tetrabaena</taxon>
    </lineage>
</organism>
<evidence type="ECO:0000313" key="1">
    <source>
        <dbReference type="EMBL" id="PNH03900.1"/>
    </source>
</evidence>
<dbReference type="EMBL" id="PGGS01000447">
    <property type="protein sequence ID" value="PNH03900.1"/>
    <property type="molecule type" value="Genomic_DNA"/>
</dbReference>
<name>A0A2J7ZUJ5_9CHLO</name>
<gene>
    <name evidence="1" type="ORF">TSOC_009983</name>
</gene>
<sequence length="64" mass="7447">MVPHRPLNRPAWCSWQSCAWSWWQALPSPSPWPTSRWTSRCSLCATAVKRWGRCTCVWRTLGAT</sequence>
<dbReference type="Proteomes" id="UP000236333">
    <property type="component" value="Unassembled WGS sequence"/>
</dbReference>
<reference evidence="1 2" key="1">
    <citation type="journal article" date="2017" name="Mol. Biol. Evol.">
        <title>The 4-celled Tetrabaena socialis nuclear genome reveals the essential components for genetic control of cell number at the origin of multicellularity in the volvocine lineage.</title>
        <authorList>
            <person name="Featherston J."/>
            <person name="Arakaki Y."/>
            <person name="Hanschen E.R."/>
            <person name="Ferris P.J."/>
            <person name="Michod R.E."/>
            <person name="Olson B.J.S.C."/>
            <person name="Nozaki H."/>
            <person name="Durand P.M."/>
        </authorList>
    </citation>
    <scope>NUCLEOTIDE SEQUENCE [LARGE SCALE GENOMIC DNA]</scope>
    <source>
        <strain evidence="1 2">NIES-571</strain>
    </source>
</reference>
<dbReference type="AlphaFoldDB" id="A0A2J7ZUJ5"/>
<evidence type="ECO:0000313" key="2">
    <source>
        <dbReference type="Proteomes" id="UP000236333"/>
    </source>
</evidence>
<comment type="caution">
    <text evidence="1">The sequence shown here is derived from an EMBL/GenBank/DDBJ whole genome shotgun (WGS) entry which is preliminary data.</text>
</comment>
<protein>
    <submittedName>
        <fullName evidence="1">Uncharacterized protein</fullName>
    </submittedName>
</protein>